<accession>A0A7G9YLB7</accession>
<dbReference type="SUPFAM" id="SSF88723">
    <property type="entry name" value="PIN domain-like"/>
    <property type="match status" value="1"/>
</dbReference>
<proteinExistence type="predicted"/>
<sequence length="137" mass="15443">MHSIVVLDCDRISSFAKINRIDLLEALFPDAQLVITASVYNELLKTKEHGFDFLDKIIQSNVGLINIQKEERGIFEDFLQDYRMHIGEAEGIAIAKCRGGVFMTNDSRAVRFCEEKGVKVLNLKDVLRKIAVDGLVS</sequence>
<dbReference type="InterPro" id="IPR021799">
    <property type="entry name" value="PIN-like_prokaryotic"/>
</dbReference>
<dbReference type="Pfam" id="PF11848">
    <property type="entry name" value="DUF3368"/>
    <property type="match status" value="1"/>
</dbReference>
<dbReference type="InterPro" id="IPR029060">
    <property type="entry name" value="PIN-like_dom_sf"/>
</dbReference>
<dbReference type="PANTHER" id="PTHR39550:SF1">
    <property type="entry name" value="SLL0658 PROTEIN"/>
    <property type="match status" value="1"/>
</dbReference>
<evidence type="ECO:0008006" key="2">
    <source>
        <dbReference type="Google" id="ProtNLM"/>
    </source>
</evidence>
<organism evidence="1">
    <name type="scientific">Candidatus Methanogaster sp. ANME-2c ERB4</name>
    <dbReference type="NCBI Taxonomy" id="2759911"/>
    <lineage>
        <taxon>Archaea</taxon>
        <taxon>Methanobacteriati</taxon>
        <taxon>Methanobacteriota</taxon>
        <taxon>Stenosarchaea group</taxon>
        <taxon>Methanomicrobia</taxon>
        <taxon>Methanosarcinales</taxon>
        <taxon>ANME-2 cluster</taxon>
        <taxon>Candidatus Methanogasteraceae</taxon>
        <taxon>Candidatus Methanogaster</taxon>
    </lineage>
</organism>
<protein>
    <recommendedName>
        <fullName evidence="2">PIN domain-containing protein</fullName>
    </recommendedName>
</protein>
<dbReference type="PANTHER" id="PTHR39550">
    <property type="entry name" value="SLL0658 PROTEIN"/>
    <property type="match status" value="1"/>
</dbReference>
<dbReference type="AlphaFoldDB" id="A0A7G9YLB7"/>
<dbReference type="EMBL" id="MT631362">
    <property type="protein sequence ID" value="QNO48801.1"/>
    <property type="molecule type" value="Genomic_DNA"/>
</dbReference>
<name>A0A7G9YLB7_9EURY</name>
<evidence type="ECO:0000313" key="1">
    <source>
        <dbReference type="EMBL" id="QNO48801.1"/>
    </source>
</evidence>
<reference evidence="1" key="1">
    <citation type="submission" date="2020-06" db="EMBL/GenBank/DDBJ databases">
        <title>Unique genomic features of the anaerobic methanotrophic archaea.</title>
        <authorList>
            <person name="Chadwick G.L."/>
            <person name="Skennerton C.T."/>
            <person name="Laso-Perez R."/>
            <person name="Leu A.O."/>
            <person name="Speth D.R."/>
            <person name="Yu H."/>
            <person name="Morgan-Lang C."/>
            <person name="Hatzenpichler R."/>
            <person name="Goudeau D."/>
            <person name="Malmstrom R."/>
            <person name="Brazelton W.J."/>
            <person name="Woyke T."/>
            <person name="Hallam S.J."/>
            <person name="Tyson G.W."/>
            <person name="Wegener G."/>
            <person name="Boetius A."/>
            <person name="Orphan V."/>
        </authorList>
    </citation>
    <scope>NUCLEOTIDE SEQUENCE</scope>
</reference>
<gene>
    <name evidence="1" type="ORF">IMBEDNDK_00011</name>
</gene>
<dbReference type="Gene3D" id="3.40.50.1010">
    <property type="entry name" value="5'-nuclease"/>
    <property type="match status" value="1"/>
</dbReference>